<protein>
    <submittedName>
        <fullName evidence="1">ATP adenylyltransferase</fullName>
    </submittedName>
</protein>
<keyword evidence="1" id="KW-0808">Transferase</keyword>
<keyword evidence="1" id="KW-0548">Nucleotidyltransferase</keyword>
<accession>A0A146K712</accession>
<organism evidence="1">
    <name type="scientific">Trepomonas sp. PC1</name>
    <dbReference type="NCBI Taxonomy" id="1076344"/>
    <lineage>
        <taxon>Eukaryota</taxon>
        <taxon>Metamonada</taxon>
        <taxon>Diplomonadida</taxon>
        <taxon>Hexamitidae</taxon>
        <taxon>Hexamitinae</taxon>
        <taxon>Trepomonas</taxon>
    </lineage>
</organism>
<name>A0A146K712_9EUKA</name>
<dbReference type="AlphaFoldDB" id="A0A146K712"/>
<proteinExistence type="predicted"/>
<dbReference type="Gene3D" id="3.30.428.70">
    <property type="match status" value="1"/>
</dbReference>
<dbReference type="EMBL" id="GDID01004408">
    <property type="protein sequence ID" value="JAP92198.1"/>
    <property type="molecule type" value="Transcribed_RNA"/>
</dbReference>
<evidence type="ECO:0000313" key="1">
    <source>
        <dbReference type="EMBL" id="JAP92198.1"/>
    </source>
</evidence>
<gene>
    <name evidence="1" type="ORF">TPC1_15941</name>
</gene>
<dbReference type="InterPro" id="IPR043171">
    <property type="entry name" value="Ap4A_phos1/2-like"/>
</dbReference>
<dbReference type="GO" id="GO:0016779">
    <property type="term" value="F:nucleotidyltransferase activity"/>
    <property type="evidence" value="ECO:0007669"/>
    <property type="project" value="UniProtKB-KW"/>
</dbReference>
<feature type="non-terminal residue" evidence="1">
    <location>
        <position position="1"/>
    </location>
</feature>
<reference evidence="1" key="1">
    <citation type="submission" date="2015-07" db="EMBL/GenBank/DDBJ databases">
        <title>Adaptation to a free-living lifestyle via gene acquisitions in the diplomonad Trepomonas sp. PC1.</title>
        <authorList>
            <person name="Xu F."/>
            <person name="Jerlstrom-Hultqvist J."/>
            <person name="Kolisko M."/>
            <person name="Simpson A.G.B."/>
            <person name="Roger A.J."/>
            <person name="Svard S.G."/>
            <person name="Andersson J.O."/>
        </authorList>
    </citation>
    <scope>NUCLEOTIDE SEQUENCE</scope>
    <source>
        <strain evidence="1">PC1</strain>
    </source>
</reference>
<sequence>YPTFTAIFNGGLFSGSSQPRQHIQLLQLSKNTPLDQVVSLQNETEFKLPLFETKRLLIVKLSSLRAEE</sequence>
<feature type="non-terminal residue" evidence="1">
    <location>
        <position position="68"/>
    </location>
</feature>